<dbReference type="STRING" id="759272.G0S0D4"/>
<protein>
    <recommendedName>
        <fullName evidence="4">Mitochondrial ATPase complex subunit ATP10</fullName>
    </recommendedName>
</protein>
<dbReference type="GO" id="GO:0005743">
    <property type="term" value="C:mitochondrial inner membrane"/>
    <property type="evidence" value="ECO:0007669"/>
    <property type="project" value="TreeGrafter"/>
</dbReference>
<sequence length="367" mass="41337">MLSQTGLRTGARSATCLLCQWRSFSASYRRLVDEKPSTTTPPPPPPSAPVSSAPSPDPKAALGATAPVNAPGAAPVPEGPLAHAPRAYGKALKEFTPTPLARPIGMNYPPQAGENTGVDKRTLKERHADFTNYEKHLQRREYLKSQISRPYFRDWRNLQFHEGKTFLAPPRPFRADVSLFFPNLHGRTLAKTPGAKAADTTPLLEGRASIVSIFSSMWAENQVRSFIAPENNPALHEVLRANKGRAQLVQVNVEEDWMKAMLVRMFSWSIRKRIPKEDWDKYFLVRKGLTEEIRESIGVLNRKVGYTYLVDHECRIRWAGSGPAQPDEKEGLIKGLQRVLEEMRKEGVGEHYVRKTLLKARRPEEKK</sequence>
<dbReference type="EMBL" id="GL988037">
    <property type="protein sequence ID" value="EGS23295.1"/>
    <property type="molecule type" value="Genomic_DNA"/>
</dbReference>
<dbReference type="Pfam" id="PF05176">
    <property type="entry name" value="ATP-synt_10"/>
    <property type="match status" value="1"/>
</dbReference>
<reference evidence="2 3" key="1">
    <citation type="journal article" date="2011" name="Cell">
        <title>Insight into structure and assembly of the nuclear pore complex by utilizing the genome of a eukaryotic thermophile.</title>
        <authorList>
            <person name="Amlacher S."/>
            <person name="Sarges P."/>
            <person name="Flemming D."/>
            <person name="van Noort V."/>
            <person name="Kunze R."/>
            <person name="Devos D.P."/>
            <person name="Arumugam M."/>
            <person name="Bork P."/>
            <person name="Hurt E."/>
        </authorList>
    </citation>
    <scope>NUCLEOTIDE SEQUENCE [LARGE SCALE GENOMIC DNA]</scope>
    <source>
        <strain evidence="3">DSM 1495 / CBS 144.50 / IMI 039719</strain>
    </source>
</reference>
<feature type="region of interest" description="Disordered" evidence="1">
    <location>
        <begin position="32"/>
        <end position="81"/>
    </location>
</feature>
<evidence type="ECO:0008006" key="4">
    <source>
        <dbReference type="Google" id="ProtNLM"/>
    </source>
</evidence>
<feature type="compositionally biased region" description="Low complexity" evidence="1">
    <location>
        <begin position="49"/>
        <end position="80"/>
    </location>
</feature>
<organism evidence="3">
    <name type="scientific">Chaetomium thermophilum (strain DSM 1495 / CBS 144.50 / IMI 039719)</name>
    <name type="common">Thermochaetoides thermophila</name>
    <dbReference type="NCBI Taxonomy" id="759272"/>
    <lineage>
        <taxon>Eukaryota</taxon>
        <taxon>Fungi</taxon>
        <taxon>Dikarya</taxon>
        <taxon>Ascomycota</taxon>
        <taxon>Pezizomycotina</taxon>
        <taxon>Sordariomycetes</taxon>
        <taxon>Sordariomycetidae</taxon>
        <taxon>Sordariales</taxon>
        <taxon>Chaetomiaceae</taxon>
        <taxon>Thermochaetoides</taxon>
    </lineage>
</organism>
<evidence type="ECO:0000313" key="2">
    <source>
        <dbReference type="EMBL" id="EGS23295.1"/>
    </source>
</evidence>
<dbReference type="OrthoDB" id="17089at2759"/>
<dbReference type="InterPro" id="IPR007849">
    <property type="entry name" value="ATP10"/>
</dbReference>
<feature type="compositionally biased region" description="Pro residues" evidence="1">
    <location>
        <begin position="39"/>
        <end position="48"/>
    </location>
</feature>
<dbReference type="KEGG" id="cthr:CTHT_0009620"/>
<name>G0S0D4_CHATD</name>
<accession>G0S0D4</accession>
<dbReference type="eggNOG" id="KOG4614">
    <property type="taxonomic scope" value="Eukaryota"/>
</dbReference>
<dbReference type="Proteomes" id="UP000008066">
    <property type="component" value="Unassembled WGS sequence"/>
</dbReference>
<dbReference type="GeneID" id="18255000"/>
<dbReference type="RefSeq" id="XP_006691486.1">
    <property type="nucleotide sequence ID" value="XM_006691423.1"/>
</dbReference>
<dbReference type="AlphaFoldDB" id="G0S0D4"/>
<gene>
    <name evidence="2" type="ORF">CTHT_0009620</name>
</gene>
<keyword evidence="3" id="KW-1185">Reference proteome</keyword>
<dbReference type="OMA" id="YFPNFHG"/>
<evidence type="ECO:0000313" key="3">
    <source>
        <dbReference type="Proteomes" id="UP000008066"/>
    </source>
</evidence>
<dbReference type="GO" id="GO:0033615">
    <property type="term" value="P:mitochondrial proton-transporting ATP synthase complex assembly"/>
    <property type="evidence" value="ECO:0007669"/>
    <property type="project" value="TreeGrafter"/>
</dbReference>
<proteinExistence type="predicted"/>
<dbReference type="HOGENOM" id="CLU_047290_1_0_1"/>
<evidence type="ECO:0000256" key="1">
    <source>
        <dbReference type="SAM" id="MobiDB-lite"/>
    </source>
</evidence>
<dbReference type="PANTHER" id="PTHR28106:SF1">
    <property type="entry name" value="MITOCHONDRIAL ATPASE COMPLEX SUBUNIT ATP10"/>
    <property type="match status" value="1"/>
</dbReference>
<dbReference type="PANTHER" id="PTHR28106">
    <property type="entry name" value="MITOCHONDRIAL ATPASE COMPLEX SUBUNIT ATP10"/>
    <property type="match status" value="1"/>
</dbReference>